<proteinExistence type="predicted"/>
<dbReference type="Proteomes" id="UP000184932">
    <property type="component" value="Unassembled WGS sequence"/>
</dbReference>
<dbReference type="STRING" id="1217970.SAMN05444002_0499"/>
<keyword evidence="2" id="KW-1185">Reference proteome</keyword>
<dbReference type="RefSeq" id="WP_074254679.1">
    <property type="nucleotide sequence ID" value="NZ_FSRL01000001.1"/>
</dbReference>
<accession>A0A1N6EA17</accession>
<dbReference type="AlphaFoldDB" id="A0A1N6EA17"/>
<reference evidence="2" key="1">
    <citation type="submission" date="2016-11" db="EMBL/GenBank/DDBJ databases">
        <authorList>
            <person name="Varghese N."/>
            <person name="Submissions S."/>
        </authorList>
    </citation>
    <scope>NUCLEOTIDE SEQUENCE [LARGE SCALE GENOMIC DNA]</scope>
    <source>
        <strain evidence="2">DSM 29440</strain>
    </source>
</reference>
<sequence length="122" mass="12602">MIGAAITTFACAAPAVADVSVPIRAQTFPVGQGCNLGGLSPAAALAAVPVAFFLAPDGVVVPGSLRLTGWNGDKKDAAEAASHSARHGLPRRGTLGLDLPLEQVEAWRDVELTFNPRRMEVS</sequence>
<gene>
    <name evidence="1" type="ORF">SAMN05444002_0499</name>
</gene>
<name>A0A1N6EA17_9RHOB</name>
<evidence type="ECO:0000313" key="1">
    <source>
        <dbReference type="EMBL" id="SIN79833.1"/>
    </source>
</evidence>
<organism evidence="1 2">
    <name type="scientific">Vannielia litorea</name>
    <dbReference type="NCBI Taxonomy" id="1217970"/>
    <lineage>
        <taxon>Bacteria</taxon>
        <taxon>Pseudomonadati</taxon>
        <taxon>Pseudomonadota</taxon>
        <taxon>Alphaproteobacteria</taxon>
        <taxon>Rhodobacterales</taxon>
        <taxon>Paracoccaceae</taxon>
        <taxon>Vannielia</taxon>
    </lineage>
</organism>
<evidence type="ECO:0000313" key="2">
    <source>
        <dbReference type="Proteomes" id="UP000184932"/>
    </source>
</evidence>
<protein>
    <submittedName>
        <fullName evidence="1">Uncharacterized protein</fullName>
    </submittedName>
</protein>
<dbReference type="OrthoDB" id="7161229at2"/>
<dbReference type="EMBL" id="FSRL01000001">
    <property type="protein sequence ID" value="SIN79833.1"/>
    <property type="molecule type" value="Genomic_DNA"/>
</dbReference>